<dbReference type="Pfam" id="PF14817">
    <property type="entry name" value="HAUS5"/>
    <property type="match status" value="1"/>
</dbReference>
<comment type="caution">
    <text evidence="2">The sequence shown here is derived from an EMBL/GenBank/DDBJ whole genome shotgun (WGS) entry which is preliminary data.</text>
</comment>
<dbReference type="EMBL" id="JAXCGZ010021529">
    <property type="protein sequence ID" value="KAK7049774.1"/>
    <property type="molecule type" value="Genomic_DNA"/>
</dbReference>
<dbReference type="AlphaFoldDB" id="A0AAN8ZUI2"/>
<evidence type="ECO:0000256" key="1">
    <source>
        <dbReference type="SAM" id="Coils"/>
    </source>
</evidence>
<dbReference type="GO" id="GO:0051225">
    <property type="term" value="P:spindle assembly"/>
    <property type="evidence" value="ECO:0007669"/>
    <property type="project" value="InterPro"/>
</dbReference>
<organism evidence="2 3">
    <name type="scientific">Halocaridina rubra</name>
    <name type="common">Hawaiian red shrimp</name>
    <dbReference type="NCBI Taxonomy" id="373956"/>
    <lineage>
        <taxon>Eukaryota</taxon>
        <taxon>Metazoa</taxon>
        <taxon>Ecdysozoa</taxon>
        <taxon>Arthropoda</taxon>
        <taxon>Crustacea</taxon>
        <taxon>Multicrustacea</taxon>
        <taxon>Malacostraca</taxon>
        <taxon>Eumalacostraca</taxon>
        <taxon>Eucarida</taxon>
        <taxon>Decapoda</taxon>
        <taxon>Pleocyemata</taxon>
        <taxon>Caridea</taxon>
        <taxon>Atyoidea</taxon>
        <taxon>Atyidae</taxon>
        <taxon>Halocaridina</taxon>
    </lineage>
</organism>
<dbReference type="Proteomes" id="UP001381693">
    <property type="component" value="Unassembled WGS sequence"/>
</dbReference>
<evidence type="ECO:0000313" key="3">
    <source>
        <dbReference type="Proteomes" id="UP001381693"/>
    </source>
</evidence>
<keyword evidence="1" id="KW-0175">Coiled coil</keyword>
<protein>
    <submittedName>
        <fullName evidence="2">Uncharacterized protein</fullName>
    </submittedName>
</protein>
<dbReference type="InterPro" id="IPR029131">
    <property type="entry name" value="HAUS5"/>
</dbReference>
<reference evidence="2 3" key="1">
    <citation type="submission" date="2023-11" db="EMBL/GenBank/DDBJ databases">
        <title>Halocaridina rubra genome assembly.</title>
        <authorList>
            <person name="Smith C."/>
        </authorList>
    </citation>
    <scope>NUCLEOTIDE SEQUENCE [LARGE SCALE GENOMIC DNA]</scope>
    <source>
        <strain evidence="2">EP-1</strain>
        <tissue evidence="2">Whole</tissue>
    </source>
</reference>
<name>A0AAN8ZUI2_HALRR</name>
<accession>A0AAN8ZUI2</accession>
<gene>
    <name evidence="2" type="ORF">SK128_004014</name>
</gene>
<dbReference type="GO" id="GO:0070652">
    <property type="term" value="C:HAUS complex"/>
    <property type="evidence" value="ECO:0007669"/>
    <property type="project" value="InterPro"/>
</dbReference>
<keyword evidence="3" id="KW-1185">Reference proteome</keyword>
<evidence type="ECO:0000313" key="2">
    <source>
        <dbReference type="EMBL" id="KAK7049774.1"/>
    </source>
</evidence>
<sequence length="360" mass="40350">MPQNSDPSVQEFKCEKDGSFIDEMNPVGVIESVRELLNQMDAANVKLYLETRQVDQATASLSSVLKAVKNNLCAAVKRNYDESVTAAVISFVEENIALIGERAALNMTHTLATSLKERAETAARARDTLMAKYAKMTSFDKEVNSRLEDIYELAAYVTESQDSINNLIDKVKLDVNATLESTSLPTPYSEDSFSTESKILADLPLSYLLTANIDGNEIKQKAFMTTNSLVWYDRNIAEAGYSALASLGLGHLCWDEVYNVIVTRMNDITCLKNQMKRLSNLKAAVSSAEKKTKVLSKQEVKELTDTALKSDAKLERAITKLVDSNEKRITEGHHQLDRLRRVLNEWWEQPAKKVVIRELE</sequence>
<feature type="coiled-coil region" evidence="1">
    <location>
        <begin position="271"/>
        <end position="298"/>
    </location>
</feature>
<proteinExistence type="predicted"/>